<dbReference type="AlphaFoldDB" id="A0A921DXY3"/>
<comment type="similarity">
    <text evidence="3 11">Belongs to the gamma-glutamyltransferase family.</text>
</comment>
<evidence type="ECO:0000256" key="1">
    <source>
        <dbReference type="ARBA" id="ARBA00001049"/>
    </source>
</evidence>
<dbReference type="PRINTS" id="PR01210">
    <property type="entry name" value="GGTRANSPTASE"/>
</dbReference>
<feature type="chain" id="PRO_5037458268" description="Glutathione hydrolase proenzyme" evidence="13">
    <location>
        <begin position="29"/>
        <end position="625"/>
    </location>
</feature>
<evidence type="ECO:0000313" key="14">
    <source>
        <dbReference type="EMBL" id="HJE20107.1"/>
    </source>
</evidence>
<organism evidence="14 15">
    <name type="scientific">Aliicoccus persicus</name>
    <dbReference type="NCBI Taxonomy" id="930138"/>
    <lineage>
        <taxon>Bacteria</taxon>
        <taxon>Bacillati</taxon>
        <taxon>Bacillota</taxon>
        <taxon>Bacilli</taxon>
        <taxon>Bacillales</taxon>
        <taxon>Staphylococcaceae</taxon>
        <taxon>Aliicoccus</taxon>
    </lineage>
</organism>
<keyword evidence="5 11" id="KW-0378">Hydrolase</keyword>
<dbReference type="InterPro" id="IPR043138">
    <property type="entry name" value="GGT_lsub"/>
</dbReference>
<dbReference type="Proteomes" id="UP000763505">
    <property type="component" value="Unassembled WGS sequence"/>
</dbReference>
<feature type="active site" description="Nucleophile" evidence="9">
    <location>
        <position position="407"/>
    </location>
</feature>
<evidence type="ECO:0000256" key="2">
    <source>
        <dbReference type="ARBA" id="ARBA00001089"/>
    </source>
</evidence>
<dbReference type="GO" id="GO:0006750">
    <property type="term" value="P:glutathione biosynthetic process"/>
    <property type="evidence" value="ECO:0007669"/>
    <property type="project" value="UniProtKB-KW"/>
</dbReference>
<evidence type="ECO:0000256" key="3">
    <source>
        <dbReference type="ARBA" id="ARBA00009381"/>
    </source>
</evidence>
<keyword evidence="6 11" id="KW-0865">Zymogen</keyword>
<protein>
    <recommendedName>
        <fullName evidence="11">Glutathione hydrolase proenzyme</fullName>
        <ecNumber evidence="11">2.3.2.2</ecNumber>
        <ecNumber evidence="11">3.4.19.13</ecNumber>
    </recommendedName>
    <component>
        <recommendedName>
            <fullName evidence="11">Glutathione hydrolase large chain</fullName>
        </recommendedName>
    </component>
    <component>
        <recommendedName>
            <fullName evidence="11">Glutathione hydrolase small chain</fullName>
        </recommendedName>
    </component>
</protein>
<dbReference type="PANTHER" id="PTHR43199">
    <property type="entry name" value="GLUTATHIONE HYDROLASE"/>
    <property type="match status" value="1"/>
</dbReference>
<proteinExistence type="inferred from homology"/>
<evidence type="ECO:0000256" key="13">
    <source>
        <dbReference type="SAM" id="SignalP"/>
    </source>
</evidence>
<comment type="caution">
    <text evidence="14">The sequence shown here is derived from an EMBL/GenBank/DDBJ whole genome shotgun (WGS) entry which is preliminary data.</text>
</comment>
<dbReference type="GO" id="GO:0103068">
    <property type="term" value="F:leukotriene C4 gamma-glutamyl transferase activity"/>
    <property type="evidence" value="ECO:0007669"/>
    <property type="project" value="UniProtKB-EC"/>
</dbReference>
<dbReference type="InterPro" id="IPR000101">
    <property type="entry name" value="GGT_peptidase"/>
</dbReference>
<dbReference type="InterPro" id="IPR055262">
    <property type="entry name" value="GGT_CS"/>
</dbReference>
<feature type="region of interest" description="Disordered" evidence="12">
    <location>
        <begin position="582"/>
        <end position="625"/>
    </location>
</feature>
<dbReference type="Gene3D" id="1.10.246.130">
    <property type="match status" value="1"/>
</dbReference>
<dbReference type="InterPro" id="IPR051792">
    <property type="entry name" value="GGT_bact"/>
</dbReference>
<feature type="signal peptide" evidence="13">
    <location>
        <begin position="1"/>
        <end position="28"/>
    </location>
</feature>
<evidence type="ECO:0000256" key="6">
    <source>
        <dbReference type="ARBA" id="ARBA00023145"/>
    </source>
</evidence>
<name>A0A921DXY3_9STAP</name>
<evidence type="ECO:0000256" key="12">
    <source>
        <dbReference type="SAM" id="MobiDB-lite"/>
    </source>
</evidence>
<evidence type="ECO:0000313" key="15">
    <source>
        <dbReference type="Proteomes" id="UP000763505"/>
    </source>
</evidence>
<dbReference type="PANTHER" id="PTHR43199:SF1">
    <property type="entry name" value="GLUTATHIONE HYDROLASE PROENZYME"/>
    <property type="match status" value="1"/>
</dbReference>
<feature type="binding site" evidence="10">
    <location>
        <position position="449"/>
    </location>
    <ligand>
        <name>L-glutamate</name>
        <dbReference type="ChEBI" id="CHEBI:29985"/>
    </ligand>
</feature>
<evidence type="ECO:0000256" key="7">
    <source>
        <dbReference type="ARBA" id="ARBA00023315"/>
    </source>
</evidence>
<keyword evidence="13" id="KW-0732">Signal</keyword>
<evidence type="ECO:0000256" key="10">
    <source>
        <dbReference type="PIRSR" id="PIRSR600101-2"/>
    </source>
</evidence>
<feature type="binding site" evidence="10">
    <location>
        <position position="490"/>
    </location>
    <ligand>
        <name>L-glutamate</name>
        <dbReference type="ChEBI" id="CHEBI:29985"/>
    </ligand>
</feature>
<dbReference type="Pfam" id="PF01019">
    <property type="entry name" value="G_glu_transpept"/>
    <property type="match status" value="1"/>
</dbReference>
<feature type="binding site" evidence="10">
    <location>
        <begin position="468"/>
        <end position="469"/>
    </location>
    <ligand>
        <name>L-glutamate</name>
        <dbReference type="ChEBI" id="CHEBI:29985"/>
    </ligand>
</feature>
<gene>
    <name evidence="14" type="primary">ggt</name>
    <name evidence="14" type="ORF">K8V35_07125</name>
</gene>
<evidence type="ECO:0000256" key="11">
    <source>
        <dbReference type="RuleBase" id="RU368036"/>
    </source>
</evidence>
<reference evidence="14" key="2">
    <citation type="submission" date="2021-09" db="EMBL/GenBank/DDBJ databases">
        <authorList>
            <person name="Gilroy R."/>
        </authorList>
    </citation>
    <scope>NUCLEOTIDE SEQUENCE</scope>
    <source>
        <strain evidence="14">6019</strain>
    </source>
</reference>
<accession>A0A921DXY3</accession>
<dbReference type="GO" id="GO:0006751">
    <property type="term" value="P:glutathione catabolic process"/>
    <property type="evidence" value="ECO:0007669"/>
    <property type="project" value="UniProtKB-UniRule"/>
</dbReference>
<comment type="catalytic activity">
    <reaction evidence="2 11">
        <text>glutathione + H2O = L-cysteinylglycine + L-glutamate</text>
        <dbReference type="Rhea" id="RHEA:28807"/>
        <dbReference type="ChEBI" id="CHEBI:15377"/>
        <dbReference type="ChEBI" id="CHEBI:29985"/>
        <dbReference type="ChEBI" id="CHEBI:57925"/>
        <dbReference type="ChEBI" id="CHEBI:61694"/>
        <dbReference type="EC" id="3.4.19.13"/>
    </reaction>
</comment>
<comment type="catalytic activity">
    <reaction evidence="8 11">
        <text>an N-terminal (5-L-glutamyl)-[peptide] + an alpha-amino acid = 5-L-glutamyl amino acid + an N-terminal L-alpha-aminoacyl-[peptide]</text>
        <dbReference type="Rhea" id="RHEA:23904"/>
        <dbReference type="Rhea" id="RHEA-COMP:9780"/>
        <dbReference type="Rhea" id="RHEA-COMP:9795"/>
        <dbReference type="ChEBI" id="CHEBI:77644"/>
        <dbReference type="ChEBI" id="CHEBI:78597"/>
        <dbReference type="ChEBI" id="CHEBI:78599"/>
        <dbReference type="ChEBI" id="CHEBI:78608"/>
        <dbReference type="EC" id="2.3.2.2"/>
    </reaction>
</comment>
<dbReference type="EC" id="2.3.2.2" evidence="11"/>
<evidence type="ECO:0000256" key="8">
    <source>
        <dbReference type="ARBA" id="ARBA00047417"/>
    </source>
</evidence>
<reference evidence="14" key="1">
    <citation type="journal article" date="2021" name="PeerJ">
        <title>Extensive microbial diversity within the chicken gut microbiome revealed by metagenomics and culture.</title>
        <authorList>
            <person name="Gilroy R."/>
            <person name="Ravi A."/>
            <person name="Getino M."/>
            <person name="Pursley I."/>
            <person name="Horton D.L."/>
            <person name="Alikhan N.F."/>
            <person name="Baker D."/>
            <person name="Gharbi K."/>
            <person name="Hall N."/>
            <person name="Watson M."/>
            <person name="Adriaenssens E.M."/>
            <person name="Foster-Nyarko E."/>
            <person name="Jarju S."/>
            <person name="Secka A."/>
            <person name="Antonio M."/>
            <person name="Oren A."/>
            <person name="Chaudhuri R.R."/>
            <person name="La Ragione R."/>
            <person name="Hildebrand F."/>
            <person name="Pallen M.J."/>
        </authorList>
    </citation>
    <scope>NUCLEOTIDE SEQUENCE</scope>
    <source>
        <strain evidence="14">6019</strain>
    </source>
</reference>
<dbReference type="SUPFAM" id="SSF56235">
    <property type="entry name" value="N-terminal nucleophile aminohydrolases (Ntn hydrolases)"/>
    <property type="match status" value="1"/>
</dbReference>
<feature type="compositionally biased region" description="Acidic residues" evidence="12">
    <location>
        <begin position="588"/>
        <end position="625"/>
    </location>
</feature>
<keyword evidence="11" id="KW-0317">Glutathione biosynthesis</keyword>
<dbReference type="EMBL" id="DYYI01000076">
    <property type="protein sequence ID" value="HJE20107.1"/>
    <property type="molecule type" value="Genomic_DNA"/>
</dbReference>
<evidence type="ECO:0000256" key="9">
    <source>
        <dbReference type="PIRSR" id="PIRSR600101-1"/>
    </source>
</evidence>
<feature type="binding site" evidence="10">
    <location>
        <position position="115"/>
    </location>
    <ligand>
        <name>L-glutamate</name>
        <dbReference type="ChEBI" id="CHEBI:29985"/>
    </ligand>
</feature>
<dbReference type="Gene3D" id="3.60.20.40">
    <property type="match status" value="1"/>
</dbReference>
<dbReference type="InterPro" id="IPR029055">
    <property type="entry name" value="Ntn_hydrolases_N"/>
</dbReference>
<keyword evidence="4 11" id="KW-0808">Transferase</keyword>
<dbReference type="InterPro" id="IPR043137">
    <property type="entry name" value="GGT_ssub_C"/>
</dbReference>
<comment type="catalytic activity">
    <reaction evidence="1 11">
        <text>an S-substituted glutathione + H2O = an S-substituted L-cysteinylglycine + L-glutamate</text>
        <dbReference type="Rhea" id="RHEA:59468"/>
        <dbReference type="ChEBI" id="CHEBI:15377"/>
        <dbReference type="ChEBI" id="CHEBI:29985"/>
        <dbReference type="ChEBI" id="CHEBI:90779"/>
        <dbReference type="ChEBI" id="CHEBI:143103"/>
        <dbReference type="EC" id="3.4.19.13"/>
    </reaction>
</comment>
<comment type="pathway">
    <text evidence="11">Sulfur metabolism; glutathione metabolism.</text>
</comment>
<sequence length="625" mass="67748">MYRSPKKFFLVLMTSLIATSALSPMIQAQDDRYSPDYSEGNNEATADEGMVVSAHPIASEVGLEVLENGGNAIDAAIAMQFALTVVEPMMSGIGGGGFMMVYDAETGETTIINSRERAPEGATPDMFLDDDGEPIDFQERVMSGTSVGVPGTLRGLETAHEMWGTVDFTELMEPSIYLAENGFPIDDVLSNSIESNSEKLLNSPASEAVYFVDGEPLAEGDLLVQTDLAATLQTVSDEGVDAYFNGEIAEAIAATVQEFGGSMTAEDLANYEVTVDEPVWGQYKGYEIASMPPPSSGGIFLLQMLEMMEHFELESYDFDSVEKYHIMSEVMHLAYADRGMYAGDPEFVEVPIEGLLNSTYIEERAAEIDLESMNEEPEAGDPTAFEEDVALNYDLFAKVDDKDYGETTHFTVADAEGNVVSYTTTIEQAFGSGIMVDGHGIILNNELTDFDAEPGGANEVQPNKRPLSSMTPTIVFLDGEPVLTVGSPGGPTIITSVFQTILNVFEYDMALRDAIEAPRIYTNNVDSYRFEEGIAEDVLEGLRDLGHGFEDPVVIGNVNSILIDPETGEFYGVSDTSRNGAAFGVGLTDDDGTAEDEAEEVADEEEVDDAEDEDEEVDEDAEDEE</sequence>
<dbReference type="NCBIfam" id="TIGR00066">
    <property type="entry name" value="g_glut_trans"/>
    <property type="match status" value="1"/>
</dbReference>
<dbReference type="PROSITE" id="PS00462">
    <property type="entry name" value="G_GLU_TRANSPEPTIDASE"/>
    <property type="match status" value="1"/>
</dbReference>
<keyword evidence="7 11" id="KW-0012">Acyltransferase</keyword>
<comment type="PTM">
    <text evidence="11">Cleaved by autocatalysis into a large and a small subunit.</text>
</comment>
<evidence type="ECO:0000256" key="5">
    <source>
        <dbReference type="ARBA" id="ARBA00022801"/>
    </source>
</evidence>
<dbReference type="EC" id="3.4.19.13" evidence="11"/>
<dbReference type="GO" id="GO:0036374">
    <property type="term" value="F:glutathione hydrolase activity"/>
    <property type="evidence" value="ECO:0007669"/>
    <property type="project" value="UniProtKB-UniRule"/>
</dbReference>
<comment type="subunit">
    <text evidence="11">This enzyme consists of two polypeptide chains, which are synthesized in precursor form from a single polypeptide.</text>
</comment>
<evidence type="ECO:0000256" key="4">
    <source>
        <dbReference type="ARBA" id="ARBA00022679"/>
    </source>
</evidence>